<dbReference type="Proteomes" id="UP000663879">
    <property type="component" value="Unassembled WGS sequence"/>
</dbReference>
<dbReference type="OrthoDB" id="10062378at2759"/>
<dbReference type="AlphaFoldDB" id="A0A813LXI4"/>
<proteinExistence type="predicted"/>
<gene>
    <name evidence="6" type="ORF">OXX778_LOCUS53</name>
</gene>
<keyword evidence="2 5" id="KW-0812">Transmembrane</keyword>
<reference evidence="6" key="1">
    <citation type="submission" date="2021-02" db="EMBL/GenBank/DDBJ databases">
        <authorList>
            <person name="Nowell W R."/>
        </authorList>
    </citation>
    <scope>NUCLEOTIDE SEQUENCE</scope>
    <source>
        <strain evidence="6">Ploen Becks lab</strain>
    </source>
</reference>
<dbReference type="Pfam" id="PF13903">
    <property type="entry name" value="Claudin_2"/>
    <property type="match status" value="1"/>
</dbReference>
<organism evidence="6 7">
    <name type="scientific">Brachionus calyciflorus</name>
    <dbReference type="NCBI Taxonomy" id="104777"/>
    <lineage>
        <taxon>Eukaryota</taxon>
        <taxon>Metazoa</taxon>
        <taxon>Spiralia</taxon>
        <taxon>Gnathifera</taxon>
        <taxon>Rotifera</taxon>
        <taxon>Eurotatoria</taxon>
        <taxon>Monogononta</taxon>
        <taxon>Pseudotrocha</taxon>
        <taxon>Ploima</taxon>
        <taxon>Brachionidae</taxon>
        <taxon>Brachionus</taxon>
    </lineage>
</organism>
<accession>A0A813LXI4</accession>
<comment type="caution">
    <text evidence="6">The sequence shown here is derived from an EMBL/GenBank/DDBJ whole genome shotgun (WGS) entry which is preliminary data.</text>
</comment>
<feature type="transmembrane region" description="Helical" evidence="5">
    <location>
        <begin position="12"/>
        <end position="34"/>
    </location>
</feature>
<keyword evidence="4 5" id="KW-0472">Membrane</keyword>
<evidence type="ECO:0000256" key="5">
    <source>
        <dbReference type="SAM" id="Phobius"/>
    </source>
</evidence>
<evidence type="ECO:0000313" key="6">
    <source>
        <dbReference type="EMBL" id="CAF0703508.1"/>
    </source>
</evidence>
<dbReference type="Gene3D" id="1.20.140.150">
    <property type="match status" value="1"/>
</dbReference>
<evidence type="ECO:0000256" key="2">
    <source>
        <dbReference type="ARBA" id="ARBA00022692"/>
    </source>
</evidence>
<comment type="subcellular location">
    <subcellularLocation>
        <location evidence="1">Membrane</location>
        <topology evidence="1">Multi-pass membrane protein</topology>
    </subcellularLocation>
</comment>
<keyword evidence="7" id="KW-1185">Reference proteome</keyword>
<name>A0A813LXI4_9BILA</name>
<evidence type="ECO:0000256" key="1">
    <source>
        <dbReference type="ARBA" id="ARBA00004141"/>
    </source>
</evidence>
<protein>
    <submittedName>
        <fullName evidence="6">Uncharacterized protein</fullName>
    </submittedName>
</protein>
<dbReference type="GO" id="GO:0016020">
    <property type="term" value="C:membrane"/>
    <property type="evidence" value="ECO:0007669"/>
    <property type="project" value="UniProtKB-SubCell"/>
</dbReference>
<keyword evidence="3 5" id="KW-1133">Transmembrane helix</keyword>
<evidence type="ECO:0000313" key="7">
    <source>
        <dbReference type="Proteomes" id="UP000663879"/>
    </source>
</evidence>
<evidence type="ECO:0000256" key="4">
    <source>
        <dbReference type="ARBA" id="ARBA00023136"/>
    </source>
</evidence>
<evidence type="ECO:0000256" key="3">
    <source>
        <dbReference type="ARBA" id="ARBA00022989"/>
    </source>
</evidence>
<dbReference type="InterPro" id="IPR004031">
    <property type="entry name" value="PMP22/EMP/MP20/Claudin"/>
</dbReference>
<dbReference type="PANTHER" id="PTHR21284">
    <property type="entry name" value="EG:80H7.2 PROTEIN"/>
    <property type="match status" value="1"/>
</dbReference>
<dbReference type="EMBL" id="CAJNOC010000003">
    <property type="protein sequence ID" value="CAF0703508.1"/>
    <property type="molecule type" value="Genomic_DNA"/>
</dbReference>
<sequence>MHHPNYSLIYRIGCFFLFLCSIFTLIAFACPYWTHSNFKTNKKFSNIGLWEVCFEKFKHVQDDIKFIFSGCKSISSAKINSIKNFLVPCNSDN</sequence>
<dbReference type="PANTHER" id="PTHR21284:SF12">
    <property type="entry name" value="EG:80H7.2 PROTEIN"/>
    <property type="match status" value="1"/>
</dbReference>